<evidence type="ECO:0000256" key="1">
    <source>
        <dbReference type="ARBA" id="ARBA00023015"/>
    </source>
</evidence>
<dbReference type="GO" id="GO:0000976">
    <property type="term" value="F:transcription cis-regulatory region binding"/>
    <property type="evidence" value="ECO:0007669"/>
    <property type="project" value="TreeGrafter"/>
</dbReference>
<dbReference type="SUPFAM" id="SSF46689">
    <property type="entry name" value="Homeodomain-like"/>
    <property type="match status" value="1"/>
</dbReference>
<dbReference type="Gene3D" id="1.10.10.60">
    <property type="entry name" value="Homeodomain-like"/>
    <property type="match status" value="1"/>
</dbReference>
<dbReference type="AlphaFoldDB" id="A0A4P6PXT7"/>
<dbReference type="SUPFAM" id="SSF48498">
    <property type="entry name" value="Tetracyclin repressor-like, C-terminal domain"/>
    <property type="match status" value="1"/>
</dbReference>
<dbReference type="InterPro" id="IPR004111">
    <property type="entry name" value="Repressor_TetR_C"/>
</dbReference>
<dbReference type="Proteomes" id="UP000292235">
    <property type="component" value="Chromosome"/>
</dbReference>
<keyword evidence="7" id="KW-1185">Reference proteome</keyword>
<feature type="DNA-binding region" description="H-T-H motif" evidence="4">
    <location>
        <begin position="33"/>
        <end position="52"/>
    </location>
</feature>
<proteinExistence type="predicted"/>
<dbReference type="GO" id="GO:0003700">
    <property type="term" value="F:DNA-binding transcription factor activity"/>
    <property type="evidence" value="ECO:0007669"/>
    <property type="project" value="TreeGrafter"/>
</dbReference>
<dbReference type="InterPro" id="IPR001647">
    <property type="entry name" value="HTH_TetR"/>
</dbReference>
<dbReference type="Gene3D" id="1.10.357.10">
    <property type="entry name" value="Tetracycline Repressor, domain 2"/>
    <property type="match status" value="1"/>
</dbReference>
<reference evidence="6 7" key="1">
    <citation type="submission" date="2019-02" db="EMBL/GenBank/DDBJ databases">
        <authorList>
            <person name="Khodamoradi S."/>
            <person name="Hahnke R.L."/>
            <person name="Kaempfer P."/>
            <person name="Schumann P."/>
            <person name="Rohde M."/>
            <person name="Steinert M."/>
            <person name="Luzhetskyy A."/>
            <person name="Wink J."/>
            <person name="Ruckert C."/>
        </authorList>
    </citation>
    <scope>NUCLEOTIDE SEQUENCE [LARGE SCALE GENOMIC DNA]</scope>
    <source>
        <strain evidence="6 7">M2</strain>
    </source>
</reference>
<dbReference type="InterPro" id="IPR009057">
    <property type="entry name" value="Homeodomain-like_sf"/>
</dbReference>
<dbReference type="GO" id="GO:0045892">
    <property type="term" value="P:negative regulation of DNA-templated transcription"/>
    <property type="evidence" value="ECO:0007669"/>
    <property type="project" value="InterPro"/>
</dbReference>
<keyword evidence="2 4" id="KW-0238">DNA-binding</keyword>
<keyword evidence="1" id="KW-0805">Transcription regulation</keyword>
<feature type="domain" description="HTH tetR-type" evidence="5">
    <location>
        <begin position="10"/>
        <end position="70"/>
    </location>
</feature>
<evidence type="ECO:0000259" key="5">
    <source>
        <dbReference type="PROSITE" id="PS50977"/>
    </source>
</evidence>
<evidence type="ECO:0000313" key="6">
    <source>
        <dbReference type="EMBL" id="QBI53086.1"/>
    </source>
</evidence>
<accession>A0A4P6PXT7</accession>
<dbReference type="RefSeq" id="WP_242677257.1">
    <property type="nucleotide sequence ID" value="NZ_CP036455.1"/>
</dbReference>
<evidence type="ECO:0000256" key="2">
    <source>
        <dbReference type="ARBA" id="ARBA00023125"/>
    </source>
</evidence>
<evidence type="ECO:0000256" key="3">
    <source>
        <dbReference type="ARBA" id="ARBA00023163"/>
    </source>
</evidence>
<evidence type="ECO:0000256" key="4">
    <source>
        <dbReference type="PROSITE-ProRule" id="PRU00335"/>
    </source>
</evidence>
<sequence>MNRRPRTAAPLTRERIAAAAIDTADEHGFEAVSMRRVAEHLGSGTMSLYRHIADKEELVSAMVDRVAGRYAYPDPAGMDWRERMHALARTDWRMFVEHPWMLAATANLSPPFGAESLAGMEWALDALEPAGLEPHQAAQVVMTVNHYVQGSVRVVLGEAARSADTDDPGANWRQRLHDVDLERFPRLHDLVRRPLPRTERDWFAEGLDVILDGVQSRLAPRTDAPGD</sequence>
<dbReference type="PANTHER" id="PTHR30055">
    <property type="entry name" value="HTH-TYPE TRANSCRIPTIONAL REGULATOR RUTR"/>
    <property type="match status" value="1"/>
</dbReference>
<organism evidence="6 7">
    <name type="scientific">Streptomonospora litoralis</name>
    <dbReference type="NCBI Taxonomy" id="2498135"/>
    <lineage>
        <taxon>Bacteria</taxon>
        <taxon>Bacillati</taxon>
        <taxon>Actinomycetota</taxon>
        <taxon>Actinomycetes</taxon>
        <taxon>Streptosporangiales</taxon>
        <taxon>Nocardiopsidaceae</taxon>
        <taxon>Streptomonospora</taxon>
    </lineage>
</organism>
<evidence type="ECO:0000313" key="7">
    <source>
        <dbReference type="Proteomes" id="UP000292235"/>
    </source>
</evidence>
<dbReference type="InterPro" id="IPR050109">
    <property type="entry name" value="HTH-type_TetR-like_transc_reg"/>
</dbReference>
<dbReference type="Pfam" id="PF02909">
    <property type="entry name" value="TetR_C_1"/>
    <property type="match status" value="1"/>
</dbReference>
<dbReference type="Pfam" id="PF00440">
    <property type="entry name" value="TetR_N"/>
    <property type="match status" value="1"/>
</dbReference>
<gene>
    <name evidence="6" type="primary">tetR1</name>
    <name evidence="6" type="ORF">EKD16_06440</name>
</gene>
<dbReference type="EMBL" id="CP036455">
    <property type="protein sequence ID" value="QBI53086.1"/>
    <property type="molecule type" value="Genomic_DNA"/>
</dbReference>
<dbReference type="PANTHER" id="PTHR30055:SF151">
    <property type="entry name" value="TRANSCRIPTIONAL REGULATORY PROTEIN"/>
    <property type="match status" value="1"/>
</dbReference>
<protein>
    <submittedName>
        <fullName evidence="6">Tetracycline repressor protein class A</fullName>
    </submittedName>
</protein>
<keyword evidence="3" id="KW-0804">Transcription</keyword>
<dbReference type="KEGG" id="strr:EKD16_06440"/>
<dbReference type="InterPro" id="IPR036271">
    <property type="entry name" value="Tet_transcr_reg_TetR-rel_C_sf"/>
</dbReference>
<name>A0A4P6PXT7_9ACTN</name>
<dbReference type="PROSITE" id="PS50977">
    <property type="entry name" value="HTH_TETR_2"/>
    <property type="match status" value="1"/>
</dbReference>